<protein>
    <submittedName>
        <fullName evidence="2">Uncharacterized protein</fullName>
    </submittedName>
</protein>
<gene>
    <name evidence="2" type="ORF">AVEN_144596_1</name>
</gene>
<dbReference type="AlphaFoldDB" id="A0A4Y2BYC0"/>
<evidence type="ECO:0000313" key="2">
    <source>
        <dbReference type="EMBL" id="GBL97152.1"/>
    </source>
</evidence>
<dbReference type="OrthoDB" id="29853at2759"/>
<evidence type="ECO:0000256" key="1">
    <source>
        <dbReference type="SAM" id="MobiDB-lite"/>
    </source>
</evidence>
<comment type="caution">
    <text evidence="2">The sequence shown here is derived from an EMBL/GenBank/DDBJ whole genome shotgun (WGS) entry which is preliminary data.</text>
</comment>
<dbReference type="EMBL" id="BGPR01000127">
    <property type="protein sequence ID" value="GBL97152.1"/>
    <property type="molecule type" value="Genomic_DNA"/>
</dbReference>
<reference evidence="2 3" key="1">
    <citation type="journal article" date="2019" name="Sci. Rep.">
        <title>Orb-weaving spider Araneus ventricosus genome elucidates the spidroin gene catalogue.</title>
        <authorList>
            <person name="Kono N."/>
            <person name="Nakamura H."/>
            <person name="Ohtoshi R."/>
            <person name="Moran D.A.P."/>
            <person name="Shinohara A."/>
            <person name="Yoshida Y."/>
            <person name="Fujiwara M."/>
            <person name="Mori M."/>
            <person name="Tomita M."/>
            <person name="Arakawa K."/>
        </authorList>
    </citation>
    <scope>NUCLEOTIDE SEQUENCE [LARGE SCALE GENOMIC DNA]</scope>
</reference>
<proteinExistence type="predicted"/>
<sequence length="133" mass="15057">MRPVIGMWLTQPQHQNYTHQGALPPAYVCGGFSSTYSWYSPVGHLFREGYSKGWGYGKNDHPGWESPIHVVSSQKVPVLQELDENCRLGIKELNVDQTEFSRYPNIIWHRSSKSDCPSPVKPPLTSLSPSRSE</sequence>
<keyword evidence="3" id="KW-1185">Reference proteome</keyword>
<name>A0A4Y2BYC0_ARAVE</name>
<accession>A0A4Y2BYC0</accession>
<feature type="region of interest" description="Disordered" evidence="1">
    <location>
        <begin position="112"/>
        <end position="133"/>
    </location>
</feature>
<evidence type="ECO:0000313" key="3">
    <source>
        <dbReference type="Proteomes" id="UP000499080"/>
    </source>
</evidence>
<dbReference type="Proteomes" id="UP000499080">
    <property type="component" value="Unassembled WGS sequence"/>
</dbReference>
<organism evidence="2 3">
    <name type="scientific">Araneus ventricosus</name>
    <name type="common">Orbweaver spider</name>
    <name type="synonym">Epeira ventricosa</name>
    <dbReference type="NCBI Taxonomy" id="182803"/>
    <lineage>
        <taxon>Eukaryota</taxon>
        <taxon>Metazoa</taxon>
        <taxon>Ecdysozoa</taxon>
        <taxon>Arthropoda</taxon>
        <taxon>Chelicerata</taxon>
        <taxon>Arachnida</taxon>
        <taxon>Araneae</taxon>
        <taxon>Araneomorphae</taxon>
        <taxon>Entelegynae</taxon>
        <taxon>Araneoidea</taxon>
        <taxon>Araneidae</taxon>
        <taxon>Araneus</taxon>
    </lineage>
</organism>